<keyword evidence="2" id="KW-1185">Reference proteome</keyword>
<gene>
    <name evidence="1" type="ORF">PHLCEN_2v9872</name>
</gene>
<organism evidence="1 2">
    <name type="scientific">Hermanssonia centrifuga</name>
    <dbReference type="NCBI Taxonomy" id="98765"/>
    <lineage>
        <taxon>Eukaryota</taxon>
        <taxon>Fungi</taxon>
        <taxon>Dikarya</taxon>
        <taxon>Basidiomycota</taxon>
        <taxon>Agaricomycotina</taxon>
        <taxon>Agaricomycetes</taxon>
        <taxon>Polyporales</taxon>
        <taxon>Meruliaceae</taxon>
        <taxon>Hermanssonia</taxon>
    </lineage>
</organism>
<dbReference type="STRING" id="98765.A0A2R6NQ96"/>
<name>A0A2R6NQ96_9APHY</name>
<evidence type="ECO:0000313" key="2">
    <source>
        <dbReference type="Proteomes" id="UP000186601"/>
    </source>
</evidence>
<accession>A0A2R6NQ96</accession>
<evidence type="ECO:0000313" key="1">
    <source>
        <dbReference type="EMBL" id="PSR74364.1"/>
    </source>
</evidence>
<dbReference type="OrthoDB" id="4218123at2759"/>
<dbReference type="EMBL" id="MLYV02000990">
    <property type="protein sequence ID" value="PSR74364.1"/>
    <property type="molecule type" value="Genomic_DNA"/>
</dbReference>
<comment type="caution">
    <text evidence="1">The sequence shown here is derived from an EMBL/GenBank/DDBJ whole genome shotgun (WGS) entry which is preliminary data.</text>
</comment>
<reference evidence="1 2" key="1">
    <citation type="submission" date="2018-02" db="EMBL/GenBank/DDBJ databases">
        <title>Genome sequence of the basidiomycete white-rot fungus Phlebia centrifuga.</title>
        <authorList>
            <person name="Granchi Z."/>
            <person name="Peng M."/>
            <person name="de Vries R.P."/>
            <person name="Hilden K."/>
            <person name="Makela M.R."/>
            <person name="Grigoriev I."/>
            <person name="Riley R."/>
        </authorList>
    </citation>
    <scope>NUCLEOTIDE SEQUENCE [LARGE SCALE GENOMIC DNA]</scope>
    <source>
        <strain evidence="1 2">FBCC195</strain>
    </source>
</reference>
<dbReference type="AlphaFoldDB" id="A0A2R6NQ96"/>
<proteinExistence type="predicted"/>
<dbReference type="Proteomes" id="UP000186601">
    <property type="component" value="Unassembled WGS sequence"/>
</dbReference>
<protein>
    <submittedName>
        <fullName evidence="1">Uncharacterized protein</fullName>
    </submittedName>
</protein>
<sequence length="108" mass="11818">MPLVSASIDTFVDCEHCRTLDQYALYALPAPLVEFIREGALIGLLTVSGSHRARWRTPAIITIVGACLAEGFATATVPINIPRNGKNVFMVRIPDFTFSLRPGFDLLV</sequence>